<dbReference type="Proteomes" id="UP000219612">
    <property type="component" value="Unassembled WGS sequence"/>
</dbReference>
<dbReference type="InterPro" id="IPR050641">
    <property type="entry name" value="RIFMO-like"/>
</dbReference>
<evidence type="ECO:0000313" key="5">
    <source>
        <dbReference type="EMBL" id="SNY32550.1"/>
    </source>
</evidence>
<dbReference type="PANTHER" id="PTHR43004">
    <property type="entry name" value="TRK SYSTEM POTASSIUM UPTAKE PROTEIN"/>
    <property type="match status" value="1"/>
</dbReference>
<protein>
    <submittedName>
        <fullName evidence="5">2-polyprenyl-6-methoxyphenol hydroxylase</fullName>
    </submittedName>
</protein>
<dbReference type="InterPro" id="IPR036188">
    <property type="entry name" value="FAD/NAD-bd_sf"/>
</dbReference>
<keyword evidence="2" id="KW-0285">Flavoprotein</keyword>
<dbReference type="AlphaFoldDB" id="A0A285H9Y4"/>
<accession>A0A285H9Y4</accession>
<gene>
    <name evidence="5" type="ORF">SAMN05421748_1044</name>
</gene>
<dbReference type="OrthoDB" id="3647401at2"/>
<evidence type="ECO:0000313" key="6">
    <source>
        <dbReference type="Proteomes" id="UP000219612"/>
    </source>
</evidence>
<evidence type="ECO:0000256" key="1">
    <source>
        <dbReference type="ARBA" id="ARBA00001974"/>
    </source>
</evidence>
<keyword evidence="3" id="KW-0274">FAD</keyword>
<proteinExistence type="predicted"/>
<name>A0A285H9Y4_9ACTN</name>
<dbReference type="PRINTS" id="PR00420">
    <property type="entry name" value="RNGMNOXGNASE"/>
</dbReference>
<dbReference type="InterPro" id="IPR002938">
    <property type="entry name" value="FAD-bd"/>
</dbReference>
<sequence length="445" mass="48786">MFIESKFTVIVGAGPTGLTLARVLQRHGVPFRIVERDTKLFDGSRAKGLQPRTLEILDDLGLVDRFLATGGAYPELLVHLPGGGTMTRRMAEPQEPTAAVPYPNGLMQPQWRTSELLADGVPVELGAGVTGLSQDGERVHVTLDTGETITARYVVGADGGRSTVRKTLGVPFEGETFETEQMIIADVRVEGLDRGNWHVWPGEDGKSLRLGLCPLPGTDDFQLTASPSDKSLEELVEEVGLKLTYVGWRSLYRANMRMVSRYRAGNVFLAGDAAHVHSPAGGQGLNTGIQDAYNLGWKLALGTPALLESYESERLPVAAEVLGITTRLHRQATMRRDDPTLRQLTLNYRDSPLSRDHRPTPGRVQAGDRAPGPIFDLLRGPEFTLLAFAWSGDLPDGAHRVDDPEVLDIYDVHEPTLFLVRPDNYIGCVSHSPDDIRRYRSLLGV</sequence>
<reference evidence="5 6" key="1">
    <citation type="submission" date="2017-09" db="EMBL/GenBank/DDBJ databases">
        <authorList>
            <person name="Ehlers B."/>
            <person name="Leendertz F.H."/>
        </authorList>
    </citation>
    <scope>NUCLEOTIDE SEQUENCE [LARGE SCALE GENOMIC DNA]</scope>
    <source>
        <strain evidence="5 6">CGMCC 4.6857</strain>
    </source>
</reference>
<evidence type="ECO:0000256" key="2">
    <source>
        <dbReference type="ARBA" id="ARBA00022630"/>
    </source>
</evidence>
<keyword evidence="6" id="KW-1185">Reference proteome</keyword>
<evidence type="ECO:0000259" key="4">
    <source>
        <dbReference type="Pfam" id="PF01494"/>
    </source>
</evidence>
<dbReference type="GO" id="GO:0071949">
    <property type="term" value="F:FAD binding"/>
    <property type="evidence" value="ECO:0007669"/>
    <property type="project" value="InterPro"/>
</dbReference>
<dbReference type="NCBIfam" id="NF004832">
    <property type="entry name" value="PRK06184.1"/>
    <property type="match status" value="1"/>
</dbReference>
<dbReference type="SUPFAM" id="SSF51905">
    <property type="entry name" value="FAD/NAD(P)-binding domain"/>
    <property type="match status" value="1"/>
</dbReference>
<evidence type="ECO:0000256" key="3">
    <source>
        <dbReference type="ARBA" id="ARBA00022827"/>
    </source>
</evidence>
<organism evidence="5 6">
    <name type="scientific">Paractinoplanes atraurantiacus</name>
    <dbReference type="NCBI Taxonomy" id="1036182"/>
    <lineage>
        <taxon>Bacteria</taxon>
        <taxon>Bacillati</taxon>
        <taxon>Actinomycetota</taxon>
        <taxon>Actinomycetes</taxon>
        <taxon>Micromonosporales</taxon>
        <taxon>Micromonosporaceae</taxon>
        <taxon>Paractinoplanes</taxon>
    </lineage>
</organism>
<dbReference type="GO" id="GO:0016709">
    <property type="term" value="F:oxidoreductase activity, acting on paired donors, with incorporation or reduction of molecular oxygen, NAD(P)H as one donor, and incorporation of one atom of oxygen"/>
    <property type="evidence" value="ECO:0007669"/>
    <property type="project" value="UniProtKB-ARBA"/>
</dbReference>
<dbReference type="PANTHER" id="PTHR43004:SF19">
    <property type="entry name" value="BINDING MONOOXYGENASE, PUTATIVE (JCVI)-RELATED"/>
    <property type="match status" value="1"/>
</dbReference>
<feature type="domain" description="FAD-binding" evidence="4">
    <location>
        <begin position="9"/>
        <end position="322"/>
    </location>
</feature>
<dbReference type="Pfam" id="PF01494">
    <property type="entry name" value="FAD_binding_3"/>
    <property type="match status" value="1"/>
</dbReference>
<dbReference type="Gene3D" id="3.30.70.2450">
    <property type="match status" value="1"/>
</dbReference>
<comment type="cofactor">
    <cofactor evidence="1">
        <name>FAD</name>
        <dbReference type="ChEBI" id="CHEBI:57692"/>
    </cofactor>
</comment>
<dbReference type="RefSeq" id="WP_097319926.1">
    <property type="nucleotide sequence ID" value="NZ_OBDY01000004.1"/>
</dbReference>
<dbReference type="Gene3D" id="3.50.50.60">
    <property type="entry name" value="FAD/NAD(P)-binding domain"/>
    <property type="match status" value="1"/>
</dbReference>
<dbReference type="EMBL" id="OBDY01000004">
    <property type="protein sequence ID" value="SNY32550.1"/>
    <property type="molecule type" value="Genomic_DNA"/>
</dbReference>